<gene>
    <name evidence="1" type="ORF">EVAR_64313_1</name>
</gene>
<proteinExistence type="predicted"/>
<protein>
    <submittedName>
        <fullName evidence="1">Uncharacterized protein</fullName>
    </submittedName>
</protein>
<dbReference type="AlphaFoldDB" id="A0A4C2A4H6"/>
<dbReference type="Proteomes" id="UP000299102">
    <property type="component" value="Unassembled WGS sequence"/>
</dbReference>
<organism evidence="1 2">
    <name type="scientific">Eumeta variegata</name>
    <name type="common">Bagworm moth</name>
    <name type="synonym">Eumeta japonica</name>
    <dbReference type="NCBI Taxonomy" id="151549"/>
    <lineage>
        <taxon>Eukaryota</taxon>
        <taxon>Metazoa</taxon>
        <taxon>Ecdysozoa</taxon>
        <taxon>Arthropoda</taxon>
        <taxon>Hexapoda</taxon>
        <taxon>Insecta</taxon>
        <taxon>Pterygota</taxon>
        <taxon>Neoptera</taxon>
        <taxon>Endopterygota</taxon>
        <taxon>Lepidoptera</taxon>
        <taxon>Glossata</taxon>
        <taxon>Ditrysia</taxon>
        <taxon>Tineoidea</taxon>
        <taxon>Psychidae</taxon>
        <taxon>Oiketicinae</taxon>
        <taxon>Eumeta</taxon>
    </lineage>
</organism>
<name>A0A4C2A4H6_EUMVA</name>
<sequence length="134" mass="14545">MPSGIQFICRRSTGTTGNVCLKSPAQQYHQAAKDVVISPKILQCEVKCFNLLSGNLRRMCVRPPSRRVAAIPDDANAKAMSHLDRIVAKINEMTNVFPVPPGASRKNRPPVLLSTACINVSICFAVHSGNGNIF</sequence>
<evidence type="ECO:0000313" key="1">
    <source>
        <dbReference type="EMBL" id="GBP95851.1"/>
    </source>
</evidence>
<comment type="caution">
    <text evidence="1">The sequence shown here is derived from an EMBL/GenBank/DDBJ whole genome shotgun (WGS) entry which is preliminary data.</text>
</comment>
<dbReference type="OrthoDB" id="7464821at2759"/>
<keyword evidence="2" id="KW-1185">Reference proteome</keyword>
<accession>A0A4C2A4H6</accession>
<evidence type="ECO:0000313" key="2">
    <source>
        <dbReference type="Proteomes" id="UP000299102"/>
    </source>
</evidence>
<reference evidence="1 2" key="1">
    <citation type="journal article" date="2019" name="Commun. Biol.">
        <title>The bagworm genome reveals a unique fibroin gene that provides high tensile strength.</title>
        <authorList>
            <person name="Kono N."/>
            <person name="Nakamura H."/>
            <person name="Ohtoshi R."/>
            <person name="Tomita M."/>
            <person name="Numata K."/>
            <person name="Arakawa K."/>
        </authorList>
    </citation>
    <scope>NUCLEOTIDE SEQUENCE [LARGE SCALE GENOMIC DNA]</scope>
</reference>
<dbReference type="EMBL" id="BGZK01002691">
    <property type="protein sequence ID" value="GBP95851.1"/>
    <property type="molecule type" value="Genomic_DNA"/>
</dbReference>